<evidence type="ECO:0000256" key="1">
    <source>
        <dbReference type="SAM" id="Phobius"/>
    </source>
</evidence>
<feature type="transmembrane region" description="Helical" evidence="1">
    <location>
        <begin position="363"/>
        <end position="382"/>
    </location>
</feature>
<evidence type="ECO:0000313" key="2">
    <source>
        <dbReference type="EMBL" id="ORY16287.1"/>
    </source>
</evidence>
<accession>A0A1Y2A1V5</accession>
<comment type="caution">
    <text evidence="2">The sequence shown here is derived from an EMBL/GenBank/DDBJ whole genome shotgun (WGS) entry which is preliminary data.</text>
</comment>
<name>A0A1Y2A1V5_9PLEO</name>
<keyword evidence="1" id="KW-0812">Transmembrane</keyword>
<keyword evidence="3" id="KW-1185">Reference proteome</keyword>
<proteinExistence type="predicted"/>
<dbReference type="Proteomes" id="UP000193144">
    <property type="component" value="Unassembled WGS sequence"/>
</dbReference>
<dbReference type="AlphaFoldDB" id="A0A1Y2A1V5"/>
<protein>
    <submittedName>
        <fullName evidence="2">Uncharacterized protein</fullName>
    </submittedName>
</protein>
<gene>
    <name evidence="2" type="ORF">BCR34DRAFT_120323</name>
</gene>
<keyword evidence="1" id="KW-0472">Membrane</keyword>
<reference evidence="2 3" key="1">
    <citation type="submission" date="2016-07" db="EMBL/GenBank/DDBJ databases">
        <title>Pervasive Adenine N6-methylation of Active Genes in Fungi.</title>
        <authorList>
            <consortium name="DOE Joint Genome Institute"/>
            <person name="Mondo S.J."/>
            <person name="Dannebaum R.O."/>
            <person name="Kuo R.C."/>
            <person name="Labutti K."/>
            <person name="Haridas S."/>
            <person name="Kuo A."/>
            <person name="Salamov A."/>
            <person name="Ahrendt S.R."/>
            <person name="Lipzen A."/>
            <person name="Sullivan W."/>
            <person name="Andreopoulos W.B."/>
            <person name="Clum A."/>
            <person name="Lindquist E."/>
            <person name="Daum C."/>
            <person name="Ramamoorthy G.K."/>
            <person name="Gryganskyi A."/>
            <person name="Culley D."/>
            <person name="Magnuson J.K."/>
            <person name="James T.Y."/>
            <person name="O'Malley M.A."/>
            <person name="Stajich J.E."/>
            <person name="Spatafora J.W."/>
            <person name="Visel A."/>
            <person name="Grigoriev I.V."/>
        </authorList>
    </citation>
    <scope>NUCLEOTIDE SEQUENCE [LARGE SCALE GENOMIC DNA]</scope>
    <source>
        <strain evidence="2 3">CBS 115471</strain>
    </source>
</reference>
<keyword evidence="1" id="KW-1133">Transmembrane helix</keyword>
<dbReference type="EMBL" id="MCFA01000019">
    <property type="protein sequence ID" value="ORY16287.1"/>
    <property type="molecule type" value="Genomic_DNA"/>
</dbReference>
<sequence length="476" mass="53866">MLHRGCGPVLCPRSRRSGIRHANTHIERHSLEASSLADLPESHYSRKLLKSWSLRTTGVEQYVLEFHLPHFALRQKPPTPKNFGQPNVHARLPREWIDLSFLETFTTDEDPNAPLGIQDVQYSLAIVGPDSRRYVGYGFIDTLFDDDGPEEQLFEYGSCHLNDDPIAGNGTVDANLPIWDPREYFLRILGIRVAEILEQWISIVRRVEMSIDRHKYDDYDTVSTPSSSRQTNDTTAALNWTIRTMNVLRKLQNRLSKTTEVWKRFSKNGGDINYFWDIKSQRAQSLLNNIGRTFEKLDDLEHDLGGLRGSCKELSEILQLRLSHENHRAILQSNLLILKNNERLKESNGLLLTTCKAAEHNSLTAGVTLSIISPTALVIAYFSIQTEVVPFAHMKRNSTSFVLSIILTIAFMKLLVVCISIFNAKAQEGQWGEKLLARLRGLVSPKTETPQDVELAELAQVVSHGSFNPSKLQVGS</sequence>
<dbReference type="STRING" id="1231657.A0A1Y2A1V5"/>
<dbReference type="OrthoDB" id="5428055at2759"/>
<organism evidence="2 3">
    <name type="scientific">Clohesyomyces aquaticus</name>
    <dbReference type="NCBI Taxonomy" id="1231657"/>
    <lineage>
        <taxon>Eukaryota</taxon>
        <taxon>Fungi</taxon>
        <taxon>Dikarya</taxon>
        <taxon>Ascomycota</taxon>
        <taxon>Pezizomycotina</taxon>
        <taxon>Dothideomycetes</taxon>
        <taxon>Pleosporomycetidae</taxon>
        <taxon>Pleosporales</taxon>
        <taxon>Lindgomycetaceae</taxon>
        <taxon>Clohesyomyces</taxon>
    </lineage>
</organism>
<evidence type="ECO:0000313" key="3">
    <source>
        <dbReference type="Proteomes" id="UP000193144"/>
    </source>
</evidence>
<feature type="transmembrane region" description="Helical" evidence="1">
    <location>
        <begin position="402"/>
        <end position="422"/>
    </location>
</feature>